<dbReference type="PANTHER" id="PTHR24088">
    <property type="entry name" value="28S RIBOSOMAL PROTEIN S17, MITOCHONDRIAL"/>
    <property type="match status" value="1"/>
</dbReference>
<dbReference type="AlphaFoldDB" id="A0A914CCI3"/>
<dbReference type="GO" id="GO:0003735">
    <property type="term" value="F:structural constituent of ribosome"/>
    <property type="evidence" value="ECO:0007669"/>
    <property type="project" value="InterPro"/>
</dbReference>
<organism evidence="1 2">
    <name type="scientific">Acrobeloides nanus</name>
    <dbReference type="NCBI Taxonomy" id="290746"/>
    <lineage>
        <taxon>Eukaryota</taxon>
        <taxon>Metazoa</taxon>
        <taxon>Ecdysozoa</taxon>
        <taxon>Nematoda</taxon>
        <taxon>Chromadorea</taxon>
        <taxon>Rhabditida</taxon>
        <taxon>Tylenchina</taxon>
        <taxon>Cephalobomorpha</taxon>
        <taxon>Cephaloboidea</taxon>
        <taxon>Cephalobidae</taxon>
        <taxon>Acrobeloides</taxon>
    </lineage>
</organism>
<dbReference type="Gene3D" id="2.40.50.140">
    <property type="entry name" value="Nucleic acid-binding proteins"/>
    <property type="match status" value="1"/>
</dbReference>
<dbReference type="InterPro" id="IPR039193">
    <property type="entry name" value="Ribosomal_uS17m_metazoa"/>
</dbReference>
<accession>A0A914CCI3</accession>
<dbReference type="Proteomes" id="UP000887540">
    <property type="component" value="Unplaced"/>
</dbReference>
<dbReference type="SUPFAM" id="SSF50249">
    <property type="entry name" value="Nucleic acid-binding proteins"/>
    <property type="match status" value="1"/>
</dbReference>
<sequence length="179" mass="21079">MVQTKWLETLKLASNFKTAKDAEMLLGLVVQLSRIGLKRTSIGKIKCPWNKFDDWTKKYWVESEYFWAYDQKSLIKQGDWVIIKPMLHVDSPIKSIRPITHEVEKVVFPFGNRVDPVTKKLAYELKFADDIEFKRNLIVDVIEKPFEEDSLLFDQKRELQAQKIKELKSKDLSKSEDNN</sequence>
<name>A0A914CCI3_9BILA</name>
<evidence type="ECO:0000313" key="2">
    <source>
        <dbReference type="WBParaSite" id="ACRNAN_Path_853.g3298.t1"/>
    </source>
</evidence>
<keyword evidence="1" id="KW-1185">Reference proteome</keyword>
<proteinExistence type="predicted"/>
<dbReference type="GO" id="GO:0005763">
    <property type="term" value="C:mitochondrial small ribosomal subunit"/>
    <property type="evidence" value="ECO:0007669"/>
    <property type="project" value="InterPro"/>
</dbReference>
<protein>
    <submittedName>
        <fullName evidence="2">Uncharacterized protein</fullName>
    </submittedName>
</protein>
<evidence type="ECO:0000313" key="1">
    <source>
        <dbReference type="Proteomes" id="UP000887540"/>
    </source>
</evidence>
<reference evidence="2" key="1">
    <citation type="submission" date="2022-11" db="UniProtKB">
        <authorList>
            <consortium name="WormBaseParasite"/>
        </authorList>
    </citation>
    <scope>IDENTIFICATION</scope>
</reference>
<dbReference type="PANTHER" id="PTHR24088:SF0">
    <property type="entry name" value="SMALL RIBOSOMAL SUBUNIT PROTEIN US17M"/>
    <property type="match status" value="1"/>
</dbReference>
<dbReference type="WBParaSite" id="ACRNAN_Path_853.g3298.t1">
    <property type="protein sequence ID" value="ACRNAN_Path_853.g3298.t1"/>
    <property type="gene ID" value="ACRNAN_Path_853.g3298"/>
</dbReference>
<dbReference type="GO" id="GO:0032543">
    <property type="term" value="P:mitochondrial translation"/>
    <property type="evidence" value="ECO:0007669"/>
    <property type="project" value="TreeGrafter"/>
</dbReference>
<dbReference type="InterPro" id="IPR012340">
    <property type="entry name" value="NA-bd_OB-fold"/>
</dbReference>